<gene>
    <name evidence="2" type="ORF">EPA86_17860</name>
</gene>
<sequence length="149" mass="17224">MFAQLKDFFSSLDNKEQSNTIISTELACAVLFCEVMRADNHYTIEEQTKLTHLLQNQFSLSDTEVTDIIEQAIQLSENANDFFQFTSQLNQHLSLDERIHIVSLLWQIAYADGELASIEEHIIRRIADLLHLRHSEYIATKIQAQSIQQ</sequence>
<proteinExistence type="predicted"/>
<dbReference type="InterPro" id="IPR029024">
    <property type="entry name" value="TerB-like"/>
</dbReference>
<dbReference type="Pfam" id="PF05099">
    <property type="entry name" value="TerB"/>
    <property type="match status" value="1"/>
</dbReference>
<dbReference type="OrthoDB" id="5294347at2"/>
<evidence type="ECO:0000313" key="3">
    <source>
        <dbReference type="Proteomes" id="UP000315303"/>
    </source>
</evidence>
<evidence type="ECO:0000313" key="2">
    <source>
        <dbReference type="EMBL" id="TPH12209.1"/>
    </source>
</evidence>
<protein>
    <submittedName>
        <fullName evidence="2">TerB family tellurite resistance protein</fullName>
    </submittedName>
</protein>
<accession>A0A502KPJ6</accession>
<dbReference type="RefSeq" id="WP_140605739.1">
    <property type="nucleotide sequence ID" value="NZ_SAWY01000041.1"/>
</dbReference>
<dbReference type="AlphaFoldDB" id="A0A502KPJ6"/>
<keyword evidence="3" id="KW-1185">Reference proteome</keyword>
<dbReference type="InterPro" id="IPR007791">
    <property type="entry name" value="DjlA_N"/>
</dbReference>
<dbReference type="Proteomes" id="UP000315303">
    <property type="component" value="Unassembled WGS sequence"/>
</dbReference>
<organism evidence="2 3">
    <name type="scientific">Litorilituus lipolyticus</name>
    <dbReference type="NCBI Taxonomy" id="2491017"/>
    <lineage>
        <taxon>Bacteria</taxon>
        <taxon>Pseudomonadati</taxon>
        <taxon>Pseudomonadota</taxon>
        <taxon>Gammaproteobacteria</taxon>
        <taxon>Alteromonadales</taxon>
        <taxon>Colwelliaceae</taxon>
        <taxon>Litorilituus</taxon>
    </lineage>
</organism>
<comment type="caution">
    <text evidence="2">The sequence shown here is derived from an EMBL/GenBank/DDBJ whole genome shotgun (WGS) entry which is preliminary data.</text>
</comment>
<dbReference type="Gene3D" id="1.10.3680.10">
    <property type="entry name" value="TerB-like"/>
    <property type="match status" value="1"/>
</dbReference>
<feature type="domain" description="Co-chaperone DjlA N-terminal" evidence="1">
    <location>
        <begin position="25"/>
        <end position="140"/>
    </location>
</feature>
<dbReference type="CDD" id="cd07313">
    <property type="entry name" value="terB_like_2"/>
    <property type="match status" value="1"/>
</dbReference>
<dbReference type="SUPFAM" id="SSF158682">
    <property type="entry name" value="TerB-like"/>
    <property type="match status" value="1"/>
</dbReference>
<reference evidence="2 3" key="1">
    <citation type="submission" date="2019-01" db="EMBL/GenBank/DDBJ databases">
        <title>Litorilituus lipolytica sp. nov., isolated from intertidal sand of the Yellow Sea in China.</title>
        <authorList>
            <person name="Liu A."/>
        </authorList>
    </citation>
    <scope>NUCLEOTIDE SEQUENCE [LARGE SCALE GENOMIC DNA]</scope>
    <source>
        <strain evidence="2 3">RZ04</strain>
    </source>
</reference>
<name>A0A502KPJ6_9GAMM</name>
<evidence type="ECO:0000259" key="1">
    <source>
        <dbReference type="Pfam" id="PF05099"/>
    </source>
</evidence>
<dbReference type="EMBL" id="SAWY01000041">
    <property type="protein sequence ID" value="TPH12209.1"/>
    <property type="molecule type" value="Genomic_DNA"/>
</dbReference>